<evidence type="ECO:0000256" key="5">
    <source>
        <dbReference type="ARBA" id="ARBA00023136"/>
    </source>
</evidence>
<evidence type="ECO:0000256" key="4">
    <source>
        <dbReference type="ARBA" id="ARBA00023128"/>
    </source>
</evidence>
<feature type="domain" description="HIG1" evidence="7">
    <location>
        <begin position="1"/>
        <end position="85"/>
    </location>
</feature>
<comment type="caution">
    <text evidence="8">The sequence shown here is derived from an EMBL/GenBank/DDBJ whole genome shotgun (WGS) entry which is preliminary data.</text>
</comment>
<feature type="transmembrane region" description="Helical" evidence="6">
    <location>
        <begin position="56"/>
        <end position="77"/>
    </location>
</feature>
<keyword evidence="5 6" id="KW-0472">Membrane</keyword>
<accession>A0A834X527</accession>
<keyword evidence="2 6" id="KW-0812">Transmembrane</keyword>
<evidence type="ECO:0000259" key="7">
    <source>
        <dbReference type="PROSITE" id="PS51503"/>
    </source>
</evidence>
<dbReference type="PROSITE" id="PS51503">
    <property type="entry name" value="HIG1"/>
    <property type="match status" value="1"/>
</dbReference>
<evidence type="ECO:0000256" key="1">
    <source>
        <dbReference type="ARBA" id="ARBA00004325"/>
    </source>
</evidence>
<dbReference type="InterPro" id="IPR050355">
    <property type="entry name" value="RCF1"/>
</dbReference>
<sequence length="85" mass="9458">MEKMRTDDPTLEEFFPEKKRVRNPFVPIGALITAGVLTAGLISFRQGNSHLGQKLMRARVVVQGATVALMVGTAYYYGDNPWRSS</sequence>
<keyword evidence="3 6" id="KW-1133">Transmembrane helix</keyword>
<dbReference type="PANTHER" id="PTHR12297:SF3">
    <property type="entry name" value="HIG1 DOMAIN FAMILY MEMBER 1A"/>
    <property type="match status" value="1"/>
</dbReference>
<name>A0A834X527_9FABA</name>
<evidence type="ECO:0000313" key="8">
    <source>
        <dbReference type="EMBL" id="KAF7838353.1"/>
    </source>
</evidence>
<feature type="transmembrane region" description="Helical" evidence="6">
    <location>
        <begin position="25"/>
        <end position="44"/>
    </location>
</feature>
<keyword evidence="9" id="KW-1185">Reference proteome</keyword>
<evidence type="ECO:0000313" key="9">
    <source>
        <dbReference type="Proteomes" id="UP000634136"/>
    </source>
</evidence>
<proteinExistence type="predicted"/>
<dbReference type="Pfam" id="PF04588">
    <property type="entry name" value="HIG_1_N"/>
    <property type="match status" value="1"/>
</dbReference>
<keyword evidence="4" id="KW-0496">Mitochondrion</keyword>
<dbReference type="EMBL" id="JAAIUW010000003">
    <property type="protein sequence ID" value="KAF7838353.1"/>
    <property type="molecule type" value="Genomic_DNA"/>
</dbReference>
<dbReference type="GO" id="GO:0031966">
    <property type="term" value="C:mitochondrial membrane"/>
    <property type="evidence" value="ECO:0007669"/>
    <property type="project" value="UniProtKB-SubCell"/>
</dbReference>
<reference evidence="8" key="1">
    <citation type="submission" date="2020-09" db="EMBL/GenBank/DDBJ databases">
        <title>Genome-Enabled Discovery of Anthraquinone Biosynthesis in Senna tora.</title>
        <authorList>
            <person name="Kang S.-H."/>
            <person name="Pandey R.P."/>
            <person name="Lee C.-M."/>
            <person name="Sim J.-S."/>
            <person name="Jeong J.-T."/>
            <person name="Choi B.-S."/>
            <person name="Jung M."/>
            <person name="Ginzburg D."/>
            <person name="Zhao K."/>
            <person name="Won S.Y."/>
            <person name="Oh T.-J."/>
            <person name="Yu Y."/>
            <person name="Kim N.-H."/>
            <person name="Lee O.R."/>
            <person name="Lee T.-H."/>
            <person name="Bashyal P."/>
            <person name="Kim T.-S."/>
            <person name="Lee W.-H."/>
            <person name="Kawkins C."/>
            <person name="Kim C.-K."/>
            <person name="Kim J.S."/>
            <person name="Ahn B.O."/>
            <person name="Rhee S.Y."/>
            <person name="Sohng J.K."/>
        </authorList>
    </citation>
    <scope>NUCLEOTIDE SEQUENCE</scope>
    <source>
        <tissue evidence="8">Leaf</tissue>
    </source>
</reference>
<dbReference type="AlphaFoldDB" id="A0A834X527"/>
<evidence type="ECO:0000256" key="2">
    <source>
        <dbReference type="ARBA" id="ARBA00022692"/>
    </source>
</evidence>
<gene>
    <name evidence="8" type="ORF">G2W53_006835</name>
</gene>
<evidence type="ECO:0000256" key="3">
    <source>
        <dbReference type="ARBA" id="ARBA00022989"/>
    </source>
</evidence>
<dbReference type="PANTHER" id="PTHR12297">
    <property type="entry name" value="HYPOXIA-INDUCBILE GENE 1 HIG1 -RELATED"/>
    <property type="match status" value="1"/>
</dbReference>
<evidence type="ECO:0000256" key="6">
    <source>
        <dbReference type="SAM" id="Phobius"/>
    </source>
</evidence>
<protein>
    <submittedName>
        <fullName evidence="8">RING-H2 finger protein ATL48-like</fullName>
    </submittedName>
</protein>
<organism evidence="8 9">
    <name type="scientific">Senna tora</name>
    <dbReference type="NCBI Taxonomy" id="362788"/>
    <lineage>
        <taxon>Eukaryota</taxon>
        <taxon>Viridiplantae</taxon>
        <taxon>Streptophyta</taxon>
        <taxon>Embryophyta</taxon>
        <taxon>Tracheophyta</taxon>
        <taxon>Spermatophyta</taxon>
        <taxon>Magnoliopsida</taxon>
        <taxon>eudicotyledons</taxon>
        <taxon>Gunneridae</taxon>
        <taxon>Pentapetalae</taxon>
        <taxon>rosids</taxon>
        <taxon>fabids</taxon>
        <taxon>Fabales</taxon>
        <taxon>Fabaceae</taxon>
        <taxon>Caesalpinioideae</taxon>
        <taxon>Cassia clade</taxon>
        <taxon>Senna</taxon>
    </lineage>
</organism>
<comment type="subcellular location">
    <subcellularLocation>
        <location evidence="1">Mitochondrion membrane</location>
    </subcellularLocation>
</comment>
<dbReference type="InterPro" id="IPR007667">
    <property type="entry name" value="Hypoxia_induced_domain"/>
</dbReference>
<dbReference type="Gene3D" id="6.10.140.1320">
    <property type="match status" value="1"/>
</dbReference>
<dbReference type="Proteomes" id="UP000634136">
    <property type="component" value="Unassembled WGS sequence"/>
</dbReference>
<dbReference type="OrthoDB" id="6604018at2759"/>